<evidence type="ECO:0000313" key="2">
    <source>
        <dbReference type="EMBL" id="KAJ7315787.1"/>
    </source>
</evidence>
<feature type="region of interest" description="Disordered" evidence="1">
    <location>
        <begin position="415"/>
        <end position="531"/>
    </location>
</feature>
<feature type="compositionally biased region" description="Acidic residues" evidence="1">
    <location>
        <begin position="723"/>
        <end position="734"/>
    </location>
</feature>
<gene>
    <name evidence="2" type="ORF">DFH08DRAFT_971800</name>
</gene>
<feature type="compositionally biased region" description="Basic and acidic residues" evidence="1">
    <location>
        <begin position="778"/>
        <end position="803"/>
    </location>
</feature>
<dbReference type="EMBL" id="JARIHO010000060">
    <property type="protein sequence ID" value="KAJ7315787.1"/>
    <property type="molecule type" value="Genomic_DNA"/>
</dbReference>
<feature type="compositionally biased region" description="Low complexity" evidence="1">
    <location>
        <begin position="422"/>
        <end position="464"/>
    </location>
</feature>
<comment type="caution">
    <text evidence="2">The sequence shown here is derived from an EMBL/GenBank/DDBJ whole genome shotgun (WGS) entry which is preliminary data.</text>
</comment>
<feature type="compositionally biased region" description="Pro residues" evidence="1">
    <location>
        <begin position="1"/>
        <end position="27"/>
    </location>
</feature>
<dbReference type="AlphaFoldDB" id="A0AAD7EE85"/>
<dbReference type="Proteomes" id="UP001218218">
    <property type="component" value="Unassembled WGS sequence"/>
</dbReference>
<sequence>MSTPAPSSPHPDAPPPSPRIDAPPPSPRIDEPPSSLRPDAAPSSLRPDAPPPSPRPEPESSTEPPAPPAPAIITAVKNGKRPRHQKGRPKAKPGKLSWVHGTKKVFFASRKEEWLREAEAGRSGAFYLKMSKLYVKKYGLTMADDQDLEFDVADPPDTAADEVVHEVLSPEEQAFRAEYKKTLRTRIGNWYRAEYGSLLRSDKAAFKELFTGALDGAPAKPQRGRPIHFYSRKFYESRIKEEVEDRWERLQRRSALAEEPLPKKIDVIAKVTAELWAQETLEFQRDCELAMDREYHQALKGWEASLADSPTRTPEEIASTLKNAAYYLQPFVDAIHERFGMCATVLLAGPDGMRKGRIVMHSVHAGKTKGLSEVDWPAFDWQGFSKVESIMCAFAAECFTEAECRARVVHGVDLDDEGASGEGSARGAPSGSSGEGARSSPAPRPAATAAPSASSSSQVAAEIEGAGEAEGDGRNDRLAATAAPSASSSSQVEAEIGGAGEAEGDGRNDNDSPDEEAQNKEGAGAEAEGVAVGMYDEEWRRNDRADWTQELGRAHVAFEVGRSWGVDWARCVQKFFDFESAWGYAEGTWKMTTGTRPRQVTGWLNRGRKWTLPPALGGLLGRRQVTGQAEELWVGLFWKWWRSLQPQERAALDNGELSRPEVADWSTMAKMYGNNGLLQVMAALVWWGEVAAKRGEDEVEEWRVAVRDVTWVLEQLLESGEIEKDEEEEVEEQGDTPAKKKARKGASGTGRKRKTVGDDEAAGGNEQEGQPKKKARREKAAATEAPRRAARFRGADPEEEGSRRTRTRTA</sequence>
<proteinExistence type="predicted"/>
<name>A0AAD7EE85_9AGAR</name>
<feature type="compositionally biased region" description="Low complexity" evidence="1">
    <location>
        <begin position="479"/>
        <end position="496"/>
    </location>
</feature>
<evidence type="ECO:0000313" key="3">
    <source>
        <dbReference type="Proteomes" id="UP001218218"/>
    </source>
</evidence>
<feature type="region of interest" description="Disordered" evidence="1">
    <location>
        <begin position="722"/>
        <end position="810"/>
    </location>
</feature>
<feature type="compositionally biased region" description="Basic residues" evidence="1">
    <location>
        <begin position="78"/>
        <end position="93"/>
    </location>
</feature>
<keyword evidence="3" id="KW-1185">Reference proteome</keyword>
<evidence type="ECO:0000256" key="1">
    <source>
        <dbReference type="SAM" id="MobiDB-lite"/>
    </source>
</evidence>
<reference evidence="2" key="1">
    <citation type="submission" date="2023-03" db="EMBL/GenBank/DDBJ databases">
        <title>Massive genome expansion in bonnet fungi (Mycena s.s.) driven by repeated elements and novel gene families across ecological guilds.</title>
        <authorList>
            <consortium name="Lawrence Berkeley National Laboratory"/>
            <person name="Harder C.B."/>
            <person name="Miyauchi S."/>
            <person name="Viragh M."/>
            <person name="Kuo A."/>
            <person name="Thoen E."/>
            <person name="Andreopoulos B."/>
            <person name="Lu D."/>
            <person name="Skrede I."/>
            <person name="Drula E."/>
            <person name="Henrissat B."/>
            <person name="Morin E."/>
            <person name="Kohler A."/>
            <person name="Barry K."/>
            <person name="LaButti K."/>
            <person name="Morin E."/>
            <person name="Salamov A."/>
            <person name="Lipzen A."/>
            <person name="Mereny Z."/>
            <person name="Hegedus B."/>
            <person name="Baldrian P."/>
            <person name="Stursova M."/>
            <person name="Weitz H."/>
            <person name="Taylor A."/>
            <person name="Grigoriev I.V."/>
            <person name="Nagy L.G."/>
            <person name="Martin F."/>
            <person name="Kauserud H."/>
        </authorList>
    </citation>
    <scope>NUCLEOTIDE SEQUENCE</scope>
    <source>
        <strain evidence="2">CBHHK002</strain>
    </source>
</reference>
<accession>A0AAD7EE85</accession>
<feature type="region of interest" description="Disordered" evidence="1">
    <location>
        <begin position="1"/>
        <end position="96"/>
    </location>
</feature>
<protein>
    <submittedName>
        <fullName evidence="2">Uncharacterized protein</fullName>
    </submittedName>
</protein>
<feature type="compositionally biased region" description="Low complexity" evidence="1">
    <location>
        <begin position="521"/>
        <end position="531"/>
    </location>
</feature>
<feature type="compositionally biased region" description="Basic residues" evidence="1">
    <location>
        <begin position="739"/>
        <end position="754"/>
    </location>
</feature>
<feature type="compositionally biased region" description="Low complexity" evidence="1">
    <location>
        <begin position="32"/>
        <end position="47"/>
    </location>
</feature>
<organism evidence="2 3">
    <name type="scientific">Mycena albidolilacea</name>
    <dbReference type="NCBI Taxonomy" id="1033008"/>
    <lineage>
        <taxon>Eukaryota</taxon>
        <taxon>Fungi</taxon>
        <taxon>Dikarya</taxon>
        <taxon>Basidiomycota</taxon>
        <taxon>Agaricomycotina</taxon>
        <taxon>Agaricomycetes</taxon>
        <taxon>Agaricomycetidae</taxon>
        <taxon>Agaricales</taxon>
        <taxon>Marasmiineae</taxon>
        <taxon>Mycenaceae</taxon>
        <taxon>Mycena</taxon>
    </lineage>
</organism>